<keyword evidence="3" id="KW-1185">Reference proteome</keyword>
<accession>A0A8T2NP93</accession>
<name>A0A8T2NP93_9TELE</name>
<dbReference type="EMBL" id="JAFBMS010000054">
    <property type="protein sequence ID" value="KAG9339388.1"/>
    <property type="molecule type" value="Genomic_DNA"/>
</dbReference>
<proteinExistence type="predicted"/>
<feature type="region of interest" description="Disordered" evidence="1">
    <location>
        <begin position="17"/>
        <end position="49"/>
    </location>
</feature>
<gene>
    <name evidence="2" type="ORF">JZ751_023781</name>
</gene>
<organism evidence="2 3">
    <name type="scientific">Albula glossodonta</name>
    <name type="common">roundjaw bonefish</name>
    <dbReference type="NCBI Taxonomy" id="121402"/>
    <lineage>
        <taxon>Eukaryota</taxon>
        <taxon>Metazoa</taxon>
        <taxon>Chordata</taxon>
        <taxon>Craniata</taxon>
        <taxon>Vertebrata</taxon>
        <taxon>Euteleostomi</taxon>
        <taxon>Actinopterygii</taxon>
        <taxon>Neopterygii</taxon>
        <taxon>Teleostei</taxon>
        <taxon>Albuliformes</taxon>
        <taxon>Albulidae</taxon>
        <taxon>Albula</taxon>
    </lineage>
</organism>
<evidence type="ECO:0000313" key="3">
    <source>
        <dbReference type="Proteomes" id="UP000824540"/>
    </source>
</evidence>
<dbReference type="AlphaFoldDB" id="A0A8T2NP93"/>
<protein>
    <submittedName>
        <fullName evidence="2">Uncharacterized protein</fullName>
    </submittedName>
</protein>
<dbReference type="Proteomes" id="UP000824540">
    <property type="component" value="Unassembled WGS sequence"/>
</dbReference>
<evidence type="ECO:0000313" key="2">
    <source>
        <dbReference type="EMBL" id="KAG9339388.1"/>
    </source>
</evidence>
<dbReference type="OrthoDB" id="8886875at2759"/>
<evidence type="ECO:0000256" key="1">
    <source>
        <dbReference type="SAM" id="MobiDB-lite"/>
    </source>
</evidence>
<reference evidence="2" key="1">
    <citation type="thesis" date="2021" institute="BYU ScholarsArchive" country="Provo, UT, USA">
        <title>Applications of and Algorithms for Genome Assembly and Genomic Analyses with an Emphasis on Marine Teleosts.</title>
        <authorList>
            <person name="Pickett B.D."/>
        </authorList>
    </citation>
    <scope>NUCLEOTIDE SEQUENCE</scope>
    <source>
        <strain evidence="2">HI-2016</strain>
    </source>
</reference>
<feature type="region of interest" description="Disordered" evidence="1">
    <location>
        <begin position="104"/>
        <end position="128"/>
    </location>
</feature>
<comment type="caution">
    <text evidence="2">The sequence shown here is derived from an EMBL/GenBank/DDBJ whole genome shotgun (WGS) entry which is preliminary data.</text>
</comment>
<sequence length="128" mass="13436">MLFIYLSSIMRRSRAPSQQCGNVAKRPRFIPPGATASSPDSSFAPVAAQPHQNVECRALNKVLKSLPGQKSEAPVLSKALARILNAGPQGESKQNCAVLKKLSSALSSEDSASEDGPGTGDAEDEEVS</sequence>